<accession>A0AAV4U412</accession>
<sequence>MPDISNYLSLHPEAEVTLSNFTFAKELVYREPFEIERSAKQKSIYFASSEKKKTNQTTMNQYLQPSTTSKALRNKQVLLPLIPKSEKPLKEVLQNKLFLRNTRLTTSTQIESATIQSVNNKSTISTLIPQSRSTNKSVVKKRPKRSPAISKFMKLREEINLKPPCTRFCNVAAYQRPTIQCAICLCMFHPSCLPSLPRNVLFACKPCTMQKIGLYERVKCRSNNTELDSTDEMPSYNYDDIDIEELFPTVLLTVYSEMNEASSASNVSPVTLNTTSSETSRAVCLSSNILPLLQSTVAKIPQENCVMLPTMNTPHTPCMLTQLMKPIASNASKIIPIVNNFLNKNIKNQQIQCLPSTSDMPSKYYCVGGVPVPPMSVSTQNSLMVRKLPNGKKIVIRRMSNSSSSTNTDKLNTAYNGTINNLCGQVKDNTKSNQLNQVPSDLNDNAKNVVFVPRESVNNSTEKWEKVDFRNLYINDWNKCGFALQKRKTKSLNLSGILYQDKHNPWEDLEENVVRLTGIEELIFDKITPSLLKSLVFNLPQLVKLECNFITTVFTEPEIWTTPCEVDLSSLRYVGRLRKLKIASGSKIILKKNSRECLFPYLPNLKSVSLTGFNFCSNLNLENISYQKYLVSLELGDCKDIEPGIYSLLGTLTNLKRLRLLNGGSIDDIHLAGALLKLKGLEVLELLDFTVSRSLAECVGKLHRLFYLKIFTDNSHRKGLLNHNIITTAAKCQNLKFFCWGFITDGDNPPDMLEMEDSMQHAFKDVYSDLLDILPKCCTVEMKWVKKDMWKEFLSSEMEFV</sequence>
<dbReference type="InterPro" id="IPR032675">
    <property type="entry name" value="LRR_dom_sf"/>
</dbReference>
<comment type="caution">
    <text evidence="1">The sequence shown here is derived from an EMBL/GenBank/DDBJ whole genome shotgun (WGS) entry which is preliminary data.</text>
</comment>
<organism evidence="1 2">
    <name type="scientific">Caerostris extrusa</name>
    <name type="common">Bark spider</name>
    <name type="synonym">Caerostris bankana</name>
    <dbReference type="NCBI Taxonomy" id="172846"/>
    <lineage>
        <taxon>Eukaryota</taxon>
        <taxon>Metazoa</taxon>
        <taxon>Ecdysozoa</taxon>
        <taxon>Arthropoda</taxon>
        <taxon>Chelicerata</taxon>
        <taxon>Arachnida</taxon>
        <taxon>Araneae</taxon>
        <taxon>Araneomorphae</taxon>
        <taxon>Entelegynae</taxon>
        <taxon>Araneoidea</taxon>
        <taxon>Araneidae</taxon>
        <taxon>Caerostris</taxon>
    </lineage>
</organism>
<dbReference type="SUPFAM" id="SSF52047">
    <property type="entry name" value="RNI-like"/>
    <property type="match status" value="1"/>
</dbReference>
<keyword evidence="2" id="KW-1185">Reference proteome</keyword>
<evidence type="ECO:0000313" key="1">
    <source>
        <dbReference type="EMBL" id="GIY52472.1"/>
    </source>
</evidence>
<proteinExistence type="predicted"/>
<dbReference type="Gene3D" id="3.80.10.10">
    <property type="entry name" value="Ribonuclease Inhibitor"/>
    <property type="match status" value="1"/>
</dbReference>
<gene>
    <name evidence="1" type="primary">AVEN_117099_1</name>
    <name evidence="1" type="ORF">CEXT_416881</name>
</gene>
<dbReference type="EMBL" id="BPLR01012243">
    <property type="protein sequence ID" value="GIY52472.1"/>
    <property type="molecule type" value="Genomic_DNA"/>
</dbReference>
<dbReference type="Proteomes" id="UP001054945">
    <property type="component" value="Unassembled WGS sequence"/>
</dbReference>
<protein>
    <submittedName>
        <fullName evidence="1">THAP-type domain-containing protein</fullName>
    </submittedName>
</protein>
<evidence type="ECO:0000313" key="2">
    <source>
        <dbReference type="Proteomes" id="UP001054945"/>
    </source>
</evidence>
<dbReference type="AlphaFoldDB" id="A0AAV4U412"/>
<name>A0AAV4U412_CAEEX</name>
<reference evidence="1 2" key="1">
    <citation type="submission" date="2021-06" db="EMBL/GenBank/DDBJ databases">
        <title>Caerostris extrusa draft genome.</title>
        <authorList>
            <person name="Kono N."/>
            <person name="Arakawa K."/>
        </authorList>
    </citation>
    <scope>NUCLEOTIDE SEQUENCE [LARGE SCALE GENOMIC DNA]</scope>
</reference>